<dbReference type="SUPFAM" id="SSF53850">
    <property type="entry name" value="Periplasmic binding protein-like II"/>
    <property type="match status" value="1"/>
</dbReference>
<sequence length="453" mass="47185">MRELTRRATALAGAVGTGLVLAACGGSGSDGDGGAIELTISANAATGGKNTEEAEWIEEWVIPAFEAEQRDRGVEVDVSFEPSGVDDEQFKTRLALDLQAGAGPDILTLDGIWVGEFAQAGYIEPLPDTDWDGWSQIPEAVQQLAAFEDQLYGIPWGTDGRVLFYNKELFAEAGLPADWQPTSWAEITEAAEALAGLDGVTPIQLNAGTAMGEATTMQGLLPLLAGAGEEIHDGEEWTGASAGLTEALAFYEEIYGGGLGDPVLQEEAQGRDKSFERFAAGEIGILVEGDYFWRSVINPDGGTAPMDNRDEAVGWALIPAAEPGAGVGGQDFVSMSGGSVRVVNPASDHADVAYELLTFMNSAEAITAAVEGDARITARTDVNDQVLAGDPLLSFIAEEVLPLTTFRPPLAEYPQVSVLLQEATAAVAAGDSSPEEAAADYAEGLGEVAGGAG</sequence>
<evidence type="ECO:0000256" key="1">
    <source>
        <dbReference type="SAM" id="SignalP"/>
    </source>
</evidence>
<dbReference type="InterPro" id="IPR050490">
    <property type="entry name" value="Bact_solute-bd_prot1"/>
</dbReference>
<feature type="chain" id="PRO_5046314771" evidence="1">
    <location>
        <begin position="23"/>
        <end position="453"/>
    </location>
</feature>
<dbReference type="PANTHER" id="PTHR43649:SF14">
    <property type="entry name" value="BLR3389 PROTEIN"/>
    <property type="match status" value="1"/>
</dbReference>
<keyword evidence="3" id="KW-1185">Reference proteome</keyword>
<name>A0ABU2MPU2_9ACTN</name>
<dbReference type="InterPro" id="IPR006059">
    <property type="entry name" value="SBP"/>
</dbReference>
<dbReference type="Proteomes" id="UP001183246">
    <property type="component" value="Unassembled WGS sequence"/>
</dbReference>
<dbReference type="EMBL" id="JAVREL010000004">
    <property type="protein sequence ID" value="MDT0342923.1"/>
    <property type="molecule type" value="Genomic_DNA"/>
</dbReference>
<protein>
    <submittedName>
        <fullName evidence="2">Extracellular solute-binding protein</fullName>
    </submittedName>
</protein>
<accession>A0ABU2MPU2</accession>
<dbReference type="Pfam" id="PF01547">
    <property type="entry name" value="SBP_bac_1"/>
    <property type="match status" value="1"/>
</dbReference>
<dbReference type="RefSeq" id="WP_311704052.1">
    <property type="nucleotide sequence ID" value="NZ_JAVREL010000004.1"/>
</dbReference>
<dbReference type="PROSITE" id="PS51257">
    <property type="entry name" value="PROKAR_LIPOPROTEIN"/>
    <property type="match status" value="1"/>
</dbReference>
<gene>
    <name evidence="2" type="ORF">RM590_09875</name>
</gene>
<dbReference type="Gene3D" id="3.40.190.10">
    <property type="entry name" value="Periplasmic binding protein-like II"/>
    <property type="match status" value="2"/>
</dbReference>
<feature type="signal peptide" evidence="1">
    <location>
        <begin position="1"/>
        <end position="22"/>
    </location>
</feature>
<keyword evidence="1" id="KW-0732">Signal</keyword>
<dbReference type="PANTHER" id="PTHR43649">
    <property type="entry name" value="ARABINOSE-BINDING PROTEIN-RELATED"/>
    <property type="match status" value="1"/>
</dbReference>
<proteinExistence type="predicted"/>
<evidence type="ECO:0000313" key="3">
    <source>
        <dbReference type="Proteomes" id="UP001183246"/>
    </source>
</evidence>
<comment type="caution">
    <text evidence="2">The sequence shown here is derived from an EMBL/GenBank/DDBJ whole genome shotgun (WGS) entry which is preliminary data.</text>
</comment>
<reference evidence="3" key="1">
    <citation type="submission" date="2023-07" db="EMBL/GenBank/DDBJ databases">
        <title>30 novel species of actinomycetes from the DSMZ collection.</title>
        <authorList>
            <person name="Nouioui I."/>
        </authorList>
    </citation>
    <scope>NUCLEOTIDE SEQUENCE [LARGE SCALE GENOMIC DNA]</scope>
    <source>
        <strain evidence="3">DSM 44938</strain>
    </source>
</reference>
<organism evidence="2 3">
    <name type="scientific">Streptomyces litchfieldiae</name>
    <dbReference type="NCBI Taxonomy" id="3075543"/>
    <lineage>
        <taxon>Bacteria</taxon>
        <taxon>Bacillati</taxon>
        <taxon>Actinomycetota</taxon>
        <taxon>Actinomycetes</taxon>
        <taxon>Kitasatosporales</taxon>
        <taxon>Streptomycetaceae</taxon>
        <taxon>Streptomyces</taxon>
    </lineage>
</organism>
<evidence type="ECO:0000313" key="2">
    <source>
        <dbReference type="EMBL" id="MDT0342923.1"/>
    </source>
</evidence>